<dbReference type="Proteomes" id="UP000266188">
    <property type="component" value="Unassembled WGS sequence"/>
</dbReference>
<dbReference type="OrthoDB" id="5414271at2759"/>
<dbReference type="STRING" id="2070753.A0A3A2Z488"/>
<evidence type="ECO:0000313" key="2">
    <source>
        <dbReference type="Proteomes" id="UP000266188"/>
    </source>
</evidence>
<proteinExistence type="predicted"/>
<dbReference type="EMBL" id="MVGC01000683">
    <property type="protein sequence ID" value="RJE17882.1"/>
    <property type="molecule type" value="Genomic_DNA"/>
</dbReference>
<accession>A0A3A2Z488</accession>
<evidence type="ECO:0000313" key="1">
    <source>
        <dbReference type="EMBL" id="RJE17882.1"/>
    </source>
</evidence>
<gene>
    <name evidence="1" type="ORF">PHISCL_09785</name>
</gene>
<name>A0A3A2Z488_9EURO</name>
<comment type="caution">
    <text evidence="1">The sequence shown here is derived from an EMBL/GenBank/DDBJ whole genome shotgun (WGS) entry which is preliminary data.</text>
</comment>
<dbReference type="AlphaFoldDB" id="A0A3A2Z488"/>
<organism evidence="1 2">
    <name type="scientific">Aspergillus sclerotialis</name>
    <dbReference type="NCBI Taxonomy" id="2070753"/>
    <lineage>
        <taxon>Eukaryota</taxon>
        <taxon>Fungi</taxon>
        <taxon>Dikarya</taxon>
        <taxon>Ascomycota</taxon>
        <taxon>Pezizomycotina</taxon>
        <taxon>Eurotiomycetes</taxon>
        <taxon>Eurotiomycetidae</taxon>
        <taxon>Eurotiales</taxon>
        <taxon>Aspergillaceae</taxon>
        <taxon>Aspergillus</taxon>
        <taxon>Aspergillus subgen. Polypaecilum</taxon>
    </lineage>
</organism>
<reference evidence="2" key="1">
    <citation type="submission" date="2017-02" db="EMBL/GenBank/DDBJ databases">
        <authorList>
            <person name="Tafer H."/>
            <person name="Lopandic K."/>
        </authorList>
    </citation>
    <scope>NUCLEOTIDE SEQUENCE [LARGE SCALE GENOMIC DNA]</scope>
    <source>
        <strain evidence="2">CBS 366.77</strain>
    </source>
</reference>
<keyword evidence="2" id="KW-1185">Reference proteome</keyword>
<protein>
    <submittedName>
        <fullName evidence="1">Uncharacterized protein</fullName>
    </submittedName>
</protein>
<sequence length="127" mass="14305">MDQYRSRLAETLRSVVMEWPERLETKGWESHFVRGTMADMAASAVLAGTGNSGDAVRIVTDIALTLWDGTISQLDETSFWRYPYSDSGSSILSPMAVVALVKCFVLEWSTDLDYQMYHDLPLELYLG</sequence>